<comment type="caution">
    <text evidence="2">The sequence shown here is derived from an EMBL/GenBank/DDBJ whole genome shotgun (WGS) entry which is preliminary data.</text>
</comment>
<dbReference type="PANTHER" id="PTHR43149:SF1">
    <property type="entry name" value="DELTA(3,5)-DELTA(2,4)-DIENOYL-COA ISOMERASE, MITOCHONDRIAL"/>
    <property type="match status" value="1"/>
</dbReference>
<protein>
    <submittedName>
        <fullName evidence="2">Uncharacterized protein</fullName>
    </submittedName>
</protein>
<dbReference type="Gene3D" id="3.90.226.10">
    <property type="entry name" value="2-enoyl-CoA Hydratase, Chain A, domain 1"/>
    <property type="match status" value="1"/>
</dbReference>
<dbReference type="Pfam" id="PF00378">
    <property type="entry name" value="ECH_1"/>
    <property type="match status" value="1"/>
</dbReference>
<sequence length="84" mass="8792">MTADLGILQMLPSIVGSGNAMELALTGRRFTGSEAKDLCLVSKVFTSKEALEEGVKVVADGKGVESFPGLFTICNNPEATVNES</sequence>
<comment type="similarity">
    <text evidence="1">Belongs to the enoyl-CoA hydratase/isomerase family.</text>
</comment>
<dbReference type="EMBL" id="JAIVGD010000018">
    <property type="protein sequence ID" value="KAH0754433.1"/>
    <property type="molecule type" value="Genomic_DNA"/>
</dbReference>
<evidence type="ECO:0000313" key="2">
    <source>
        <dbReference type="EMBL" id="KAH0754433.1"/>
    </source>
</evidence>
<evidence type="ECO:0000256" key="1">
    <source>
        <dbReference type="ARBA" id="ARBA00005254"/>
    </source>
</evidence>
<gene>
    <name evidence="2" type="ORF">KY290_024703</name>
</gene>
<keyword evidence="3" id="KW-1185">Reference proteome</keyword>
<dbReference type="InterPro" id="IPR001753">
    <property type="entry name" value="Enoyl-CoA_hydra/iso"/>
</dbReference>
<name>A0ABQ7UTG1_SOLTU</name>
<evidence type="ECO:0000313" key="3">
    <source>
        <dbReference type="Proteomes" id="UP000826656"/>
    </source>
</evidence>
<reference evidence="2 3" key="1">
    <citation type="journal article" date="2021" name="bioRxiv">
        <title>Chromosome-scale and haplotype-resolved genome assembly of a tetraploid potato cultivar.</title>
        <authorList>
            <person name="Sun H."/>
            <person name="Jiao W.-B."/>
            <person name="Krause K."/>
            <person name="Campoy J.A."/>
            <person name="Goel M."/>
            <person name="Folz-Donahue K."/>
            <person name="Kukat C."/>
            <person name="Huettel B."/>
            <person name="Schneeberger K."/>
        </authorList>
    </citation>
    <scope>NUCLEOTIDE SEQUENCE [LARGE SCALE GENOMIC DNA]</scope>
    <source>
        <strain evidence="2">SolTubOtavaFocal</strain>
        <tissue evidence="2">Leaves</tissue>
    </source>
</reference>
<proteinExistence type="inferred from homology"/>
<dbReference type="InterPro" id="IPR029045">
    <property type="entry name" value="ClpP/crotonase-like_dom_sf"/>
</dbReference>
<dbReference type="SUPFAM" id="SSF52096">
    <property type="entry name" value="ClpP/crotonase"/>
    <property type="match status" value="1"/>
</dbReference>
<accession>A0ABQ7UTG1</accession>
<dbReference type="Proteomes" id="UP000826656">
    <property type="component" value="Unassembled WGS sequence"/>
</dbReference>
<organism evidence="2 3">
    <name type="scientific">Solanum tuberosum</name>
    <name type="common">Potato</name>
    <dbReference type="NCBI Taxonomy" id="4113"/>
    <lineage>
        <taxon>Eukaryota</taxon>
        <taxon>Viridiplantae</taxon>
        <taxon>Streptophyta</taxon>
        <taxon>Embryophyta</taxon>
        <taxon>Tracheophyta</taxon>
        <taxon>Spermatophyta</taxon>
        <taxon>Magnoliopsida</taxon>
        <taxon>eudicotyledons</taxon>
        <taxon>Gunneridae</taxon>
        <taxon>Pentapetalae</taxon>
        <taxon>asterids</taxon>
        <taxon>lamiids</taxon>
        <taxon>Solanales</taxon>
        <taxon>Solanaceae</taxon>
        <taxon>Solanoideae</taxon>
        <taxon>Solaneae</taxon>
        <taxon>Solanum</taxon>
    </lineage>
</organism>
<dbReference type="InterPro" id="IPR045002">
    <property type="entry name" value="Ech1-like"/>
</dbReference>
<dbReference type="PANTHER" id="PTHR43149">
    <property type="entry name" value="ENOYL-COA HYDRATASE"/>
    <property type="match status" value="1"/>
</dbReference>